<sequence>MVGLHLFLNVNLREILLPMPARIKPIIAKFKRFISSTGGDNN</sequence>
<dbReference type="EMBL" id="JACHCF010000006">
    <property type="protein sequence ID" value="MBB5621632.1"/>
    <property type="molecule type" value="Genomic_DNA"/>
</dbReference>
<organism evidence="1 2">
    <name type="scientific">Pedobacter cryoconitis</name>
    <dbReference type="NCBI Taxonomy" id="188932"/>
    <lineage>
        <taxon>Bacteria</taxon>
        <taxon>Pseudomonadati</taxon>
        <taxon>Bacteroidota</taxon>
        <taxon>Sphingobacteriia</taxon>
        <taxon>Sphingobacteriales</taxon>
        <taxon>Sphingobacteriaceae</taxon>
        <taxon>Pedobacter</taxon>
    </lineage>
</organism>
<proteinExistence type="predicted"/>
<gene>
    <name evidence="1" type="ORF">HDE69_002695</name>
</gene>
<protein>
    <submittedName>
        <fullName evidence="1">Uncharacterized protein</fullName>
    </submittedName>
</protein>
<accession>A0A7W8YTX9</accession>
<evidence type="ECO:0000313" key="1">
    <source>
        <dbReference type="EMBL" id="MBB5621632.1"/>
    </source>
</evidence>
<comment type="caution">
    <text evidence="1">The sequence shown here is derived from an EMBL/GenBank/DDBJ whole genome shotgun (WGS) entry which is preliminary data.</text>
</comment>
<evidence type="ECO:0000313" key="2">
    <source>
        <dbReference type="Proteomes" id="UP000537718"/>
    </source>
</evidence>
<dbReference type="AlphaFoldDB" id="A0A7W8YTX9"/>
<reference evidence="1 2" key="1">
    <citation type="submission" date="2020-08" db="EMBL/GenBank/DDBJ databases">
        <title>Genomic Encyclopedia of Type Strains, Phase IV (KMG-V): Genome sequencing to study the core and pangenomes of soil and plant-associated prokaryotes.</title>
        <authorList>
            <person name="Whitman W."/>
        </authorList>
    </citation>
    <scope>NUCLEOTIDE SEQUENCE [LARGE SCALE GENOMIC DNA]</scope>
    <source>
        <strain evidence="1 2">MP7CTX6</strain>
    </source>
</reference>
<dbReference type="Proteomes" id="UP000537718">
    <property type="component" value="Unassembled WGS sequence"/>
</dbReference>
<name>A0A7W8YTX9_9SPHI</name>